<dbReference type="PANTHER" id="PTHR33799:SF1">
    <property type="entry name" value="PTS SYSTEM MANNOSE-SPECIFIC EIIAB COMPONENT-RELATED"/>
    <property type="match status" value="1"/>
</dbReference>
<keyword evidence="7" id="KW-0418">Kinase</keyword>
<dbReference type="GO" id="GO:0009401">
    <property type="term" value="P:phosphoenolpyruvate-dependent sugar phosphotransferase system"/>
    <property type="evidence" value="ECO:0007669"/>
    <property type="project" value="UniProtKB-KW"/>
</dbReference>
<dbReference type="PANTHER" id="PTHR33799">
    <property type="entry name" value="PTS PERMEASE-RELATED-RELATED"/>
    <property type="match status" value="1"/>
</dbReference>
<dbReference type="PROSITE" id="PS51096">
    <property type="entry name" value="PTS_EIIA_TYPE_4"/>
    <property type="match status" value="1"/>
</dbReference>
<name>A0A1I0YC93_9CLOT</name>
<keyword evidence="6" id="KW-0598">Phosphotransferase system</keyword>
<evidence type="ECO:0000313" key="10">
    <source>
        <dbReference type="Proteomes" id="UP000198619"/>
    </source>
</evidence>
<dbReference type="GO" id="GO:0016020">
    <property type="term" value="C:membrane"/>
    <property type="evidence" value="ECO:0007669"/>
    <property type="project" value="InterPro"/>
</dbReference>
<keyword evidence="10" id="KW-1185">Reference proteome</keyword>
<protein>
    <submittedName>
        <fullName evidence="9">PTS system, mannose-specific IIA component</fullName>
    </submittedName>
</protein>
<evidence type="ECO:0000256" key="5">
    <source>
        <dbReference type="ARBA" id="ARBA00022679"/>
    </source>
</evidence>
<evidence type="ECO:0000256" key="2">
    <source>
        <dbReference type="ARBA" id="ARBA00022448"/>
    </source>
</evidence>
<dbReference type="Pfam" id="PF03610">
    <property type="entry name" value="EIIA-man"/>
    <property type="match status" value="1"/>
</dbReference>
<keyword evidence="2" id="KW-0813">Transport</keyword>
<dbReference type="SUPFAM" id="SSF53062">
    <property type="entry name" value="PTS system fructose IIA component-like"/>
    <property type="match status" value="1"/>
</dbReference>
<dbReference type="GO" id="GO:0016301">
    <property type="term" value="F:kinase activity"/>
    <property type="evidence" value="ECO:0007669"/>
    <property type="project" value="UniProtKB-KW"/>
</dbReference>
<keyword evidence="5" id="KW-0808">Transferase</keyword>
<dbReference type="EMBL" id="FOKI01000012">
    <property type="protein sequence ID" value="SFB10891.1"/>
    <property type="molecule type" value="Genomic_DNA"/>
</dbReference>
<evidence type="ECO:0000256" key="4">
    <source>
        <dbReference type="ARBA" id="ARBA00022597"/>
    </source>
</evidence>
<sequence length="137" mass="15195">MYKLMIVTHGTMAEAMKETLRMFTGDVDEVSAVGLNDTGIEDFRERLIEEIKRCYEPEKGLLVLVDLYGGTPFNLSMLEIKNKFENVEIITGVNLPLLIEASLLKTSNLRDIIDSIQESAKTAITTPTILTPSGGDE</sequence>
<dbReference type="STRING" id="84698.SAMN04488528_101276"/>
<evidence type="ECO:0000256" key="7">
    <source>
        <dbReference type="ARBA" id="ARBA00022777"/>
    </source>
</evidence>
<proteinExistence type="predicted"/>
<organism evidence="9 10">
    <name type="scientific">Clostridium frigidicarnis</name>
    <dbReference type="NCBI Taxonomy" id="84698"/>
    <lineage>
        <taxon>Bacteria</taxon>
        <taxon>Bacillati</taxon>
        <taxon>Bacillota</taxon>
        <taxon>Clostridia</taxon>
        <taxon>Eubacteriales</taxon>
        <taxon>Clostridiaceae</taxon>
        <taxon>Clostridium</taxon>
    </lineage>
</organism>
<gene>
    <name evidence="9" type="ORF">SAMN04488528_101276</name>
</gene>
<dbReference type="InterPro" id="IPR004701">
    <property type="entry name" value="PTS_EIIA_man-typ"/>
</dbReference>
<keyword evidence="4" id="KW-0762">Sugar transport</keyword>
<dbReference type="Proteomes" id="UP000198619">
    <property type="component" value="Unassembled WGS sequence"/>
</dbReference>
<dbReference type="CDD" id="cd00006">
    <property type="entry name" value="PTS_IIA_man"/>
    <property type="match status" value="1"/>
</dbReference>
<evidence type="ECO:0000313" key="9">
    <source>
        <dbReference type="EMBL" id="SFB10891.1"/>
    </source>
</evidence>
<dbReference type="RefSeq" id="WP_090040876.1">
    <property type="nucleotide sequence ID" value="NZ_FOKI01000012.1"/>
</dbReference>
<evidence type="ECO:0000256" key="1">
    <source>
        <dbReference type="ARBA" id="ARBA00004496"/>
    </source>
</evidence>
<dbReference type="AlphaFoldDB" id="A0A1I0YC93"/>
<keyword evidence="3" id="KW-0963">Cytoplasm</keyword>
<accession>A0A1I0YC93</accession>
<dbReference type="InterPro" id="IPR051471">
    <property type="entry name" value="Bacterial_PTS_sugar_comp"/>
</dbReference>
<feature type="domain" description="PTS EIIA type-4" evidence="8">
    <location>
        <begin position="1"/>
        <end position="124"/>
    </location>
</feature>
<dbReference type="Gene3D" id="3.40.50.510">
    <property type="entry name" value="Phosphotransferase system, mannose-type IIA component"/>
    <property type="match status" value="1"/>
</dbReference>
<evidence type="ECO:0000256" key="3">
    <source>
        <dbReference type="ARBA" id="ARBA00022490"/>
    </source>
</evidence>
<evidence type="ECO:0000256" key="6">
    <source>
        <dbReference type="ARBA" id="ARBA00022683"/>
    </source>
</evidence>
<dbReference type="InterPro" id="IPR036662">
    <property type="entry name" value="PTS_EIIA_man-typ_sf"/>
</dbReference>
<dbReference type="OrthoDB" id="9799827at2"/>
<dbReference type="InterPro" id="IPR033887">
    <property type="entry name" value="PTS_IIA_man"/>
</dbReference>
<reference evidence="9 10" key="1">
    <citation type="submission" date="2016-10" db="EMBL/GenBank/DDBJ databases">
        <authorList>
            <person name="de Groot N.N."/>
        </authorList>
    </citation>
    <scope>NUCLEOTIDE SEQUENCE [LARGE SCALE GENOMIC DNA]</scope>
    <source>
        <strain evidence="9 10">DSM 12271</strain>
    </source>
</reference>
<comment type="subcellular location">
    <subcellularLocation>
        <location evidence="1">Cytoplasm</location>
    </subcellularLocation>
</comment>
<evidence type="ECO:0000259" key="8">
    <source>
        <dbReference type="PROSITE" id="PS51096"/>
    </source>
</evidence>
<dbReference type="GO" id="GO:0005737">
    <property type="term" value="C:cytoplasm"/>
    <property type="evidence" value="ECO:0007669"/>
    <property type="project" value="UniProtKB-SubCell"/>
</dbReference>